<dbReference type="Proteomes" id="UP000650628">
    <property type="component" value="Unassembled WGS sequence"/>
</dbReference>
<gene>
    <name evidence="2" type="ORF">Pmi06nite_09670</name>
</gene>
<dbReference type="AlphaFoldDB" id="A0A8J3TUM2"/>
<keyword evidence="1" id="KW-0378">Hydrolase</keyword>
<dbReference type="EMBL" id="BOOO01000004">
    <property type="protein sequence ID" value="GII27525.1"/>
    <property type="molecule type" value="Genomic_DNA"/>
</dbReference>
<dbReference type="InterPro" id="IPR036412">
    <property type="entry name" value="HAD-like_sf"/>
</dbReference>
<protein>
    <recommendedName>
        <fullName evidence="4">HAD family hydrolase</fullName>
    </recommendedName>
</protein>
<dbReference type="RefSeq" id="WP_239113649.1">
    <property type="nucleotide sequence ID" value="NZ_BOOO01000004.1"/>
</dbReference>
<dbReference type="Gene3D" id="3.40.50.1000">
    <property type="entry name" value="HAD superfamily/HAD-like"/>
    <property type="match status" value="1"/>
</dbReference>
<evidence type="ECO:0000256" key="1">
    <source>
        <dbReference type="ARBA" id="ARBA00022801"/>
    </source>
</evidence>
<dbReference type="Pfam" id="PF00702">
    <property type="entry name" value="Hydrolase"/>
    <property type="match status" value="1"/>
</dbReference>
<dbReference type="InterPro" id="IPR006439">
    <property type="entry name" value="HAD-SF_hydro_IA"/>
</dbReference>
<organism evidence="2 3">
    <name type="scientific">Planotetraspora mira</name>
    <dbReference type="NCBI Taxonomy" id="58121"/>
    <lineage>
        <taxon>Bacteria</taxon>
        <taxon>Bacillati</taxon>
        <taxon>Actinomycetota</taxon>
        <taxon>Actinomycetes</taxon>
        <taxon>Streptosporangiales</taxon>
        <taxon>Streptosporangiaceae</taxon>
        <taxon>Planotetraspora</taxon>
    </lineage>
</organism>
<dbReference type="SFLD" id="SFLDS00003">
    <property type="entry name" value="Haloacid_Dehalogenase"/>
    <property type="match status" value="1"/>
</dbReference>
<dbReference type="NCBIfam" id="TIGR01549">
    <property type="entry name" value="HAD-SF-IA-v1"/>
    <property type="match status" value="1"/>
</dbReference>
<evidence type="ECO:0008006" key="4">
    <source>
        <dbReference type="Google" id="ProtNLM"/>
    </source>
</evidence>
<dbReference type="SFLD" id="SFLDG01129">
    <property type="entry name" value="C1.5:_HAD__Beta-PGM__Phosphata"/>
    <property type="match status" value="1"/>
</dbReference>
<dbReference type="PANTHER" id="PTHR43316:SF3">
    <property type="entry name" value="HALOACID DEHALOGENASE, TYPE II (AFU_ORTHOLOGUE AFUA_2G07750)-RELATED"/>
    <property type="match status" value="1"/>
</dbReference>
<reference evidence="2 3" key="1">
    <citation type="submission" date="2021-01" db="EMBL/GenBank/DDBJ databases">
        <title>Whole genome shotgun sequence of Planotetraspora mira NBRC 15435.</title>
        <authorList>
            <person name="Komaki H."/>
            <person name="Tamura T."/>
        </authorList>
    </citation>
    <scope>NUCLEOTIDE SEQUENCE [LARGE SCALE GENOMIC DNA]</scope>
    <source>
        <strain evidence="2 3">NBRC 15435</strain>
    </source>
</reference>
<keyword evidence="3" id="KW-1185">Reference proteome</keyword>
<name>A0A8J3TUM2_9ACTN</name>
<evidence type="ECO:0000313" key="3">
    <source>
        <dbReference type="Proteomes" id="UP000650628"/>
    </source>
</evidence>
<dbReference type="GO" id="GO:0016787">
    <property type="term" value="F:hydrolase activity"/>
    <property type="evidence" value="ECO:0007669"/>
    <property type="project" value="UniProtKB-KW"/>
</dbReference>
<sequence>MIRVLVFDVGETLIDETRIWTRWADRLGVPRGTFLGLVGGMAALDRPLRDAFELVRPGFDLEAEIAAWRADDPAGLRENFDEDDLYPDVRPGLGALRDAGYRLIVAGNQPPQAYDALAAMNLPVDGVHTSAAWRVEKPEPGFFAKVSEVAGHAPEAILYVGDRLDNDVLPARKAGMRAALLRRGPWGFLHAARPDADQADLVVDDLAELVTRLG</sequence>
<dbReference type="InterPro" id="IPR023214">
    <property type="entry name" value="HAD_sf"/>
</dbReference>
<proteinExistence type="predicted"/>
<dbReference type="SUPFAM" id="SSF56784">
    <property type="entry name" value="HAD-like"/>
    <property type="match status" value="1"/>
</dbReference>
<dbReference type="InterPro" id="IPR051540">
    <property type="entry name" value="S-2-haloacid_dehalogenase"/>
</dbReference>
<evidence type="ECO:0000313" key="2">
    <source>
        <dbReference type="EMBL" id="GII27525.1"/>
    </source>
</evidence>
<accession>A0A8J3TUM2</accession>
<comment type="caution">
    <text evidence="2">The sequence shown here is derived from an EMBL/GenBank/DDBJ whole genome shotgun (WGS) entry which is preliminary data.</text>
</comment>
<dbReference type="PANTHER" id="PTHR43316">
    <property type="entry name" value="HYDROLASE, HALOACID DELAHOGENASE-RELATED"/>
    <property type="match status" value="1"/>
</dbReference>